<name>A0AA88AGI6_FICCA</name>
<dbReference type="Gramene" id="FCD_00000311-RA">
    <property type="protein sequence ID" value="FCD_00000311-RA:cds"/>
    <property type="gene ID" value="FCD_00000311"/>
</dbReference>
<evidence type="ECO:0000313" key="1">
    <source>
        <dbReference type="EMBL" id="GMN50332.1"/>
    </source>
</evidence>
<protein>
    <submittedName>
        <fullName evidence="1">Uncharacterized protein</fullName>
    </submittedName>
</protein>
<proteinExistence type="predicted"/>
<accession>A0AA88AGI6</accession>
<evidence type="ECO:0000313" key="2">
    <source>
        <dbReference type="Proteomes" id="UP001187192"/>
    </source>
</evidence>
<dbReference type="EMBL" id="BTGU01000033">
    <property type="protein sequence ID" value="GMN50332.1"/>
    <property type="molecule type" value="Genomic_DNA"/>
</dbReference>
<organism evidence="1 2">
    <name type="scientific">Ficus carica</name>
    <name type="common">Common fig</name>
    <dbReference type="NCBI Taxonomy" id="3494"/>
    <lineage>
        <taxon>Eukaryota</taxon>
        <taxon>Viridiplantae</taxon>
        <taxon>Streptophyta</taxon>
        <taxon>Embryophyta</taxon>
        <taxon>Tracheophyta</taxon>
        <taxon>Spermatophyta</taxon>
        <taxon>Magnoliopsida</taxon>
        <taxon>eudicotyledons</taxon>
        <taxon>Gunneridae</taxon>
        <taxon>Pentapetalae</taxon>
        <taxon>rosids</taxon>
        <taxon>fabids</taxon>
        <taxon>Rosales</taxon>
        <taxon>Moraceae</taxon>
        <taxon>Ficeae</taxon>
        <taxon>Ficus</taxon>
    </lineage>
</organism>
<sequence length="46" mass="4964">MNGGKGGTPAAAAVYGRNSCGGAVDVVLRQRWRKSKPRVFVAWRCE</sequence>
<comment type="caution">
    <text evidence="1">The sequence shown here is derived from an EMBL/GenBank/DDBJ whole genome shotgun (WGS) entry which is preliminary data.</text>
</comment>
<dbReference type="Proteomes" id="UP001187192">
    <property type="component" value="Unassembled WGS sequence"/>
</dbReference>
<gene>
    <name evidence="1" type="ORF">TIFTF001_019492</name>
</gene>
<keyword evidence="2" id="KW-1185">Reference proteome</keyword>
<reference evidence="1" key="1">
    <citation type="submission" date="2023-07" db="EMBL/GenBank/DDBJ databases">
        <title>draft genome sequence of fig (Ficus carica).</title>
        <authorList>
            <person name="Takahashi T."/>
            <person name="Nishimura K."/>
        </authorList>
    </citation>
    <scope>NUCLEOTIDE SEQUENCE</scope>
</reference>
<dbReference type="AlphaFoldDB" id="A0AA88AGI6"/>